<dbReference type="AlphaFoldDB" id="A0A1L3I117"/>
<proteinExistence type="predicted"/>
<keyword evidence="1" id="KW-0732">Signal</keyword>
<evidence type="ECO:0000256" key="1">
    <source>
        <dbReference type="SAM" id="SignalP"/>
    </source>
</evidence>
<evidence type="ECO:0000313" key="2">
    <source>
        <dbReference type="EMBL" id="APG45809.1"/>
    </source>
</evidence>
<reference evidence="3" key="1">
    <citation type="submission" date="2016-07" db="EMBL/GenBank/DDBJ databases">
        <title>Phaeobacter portensis sp. nov., a tropodithietic acid producing bacterium isolated from a German harbor.</title>
        <authorList>
            <person name="Freese H.M."/>
            <person name="Bunk B."/>
            <person name="Breider S."/>
            <person name="Brinkhoff T."/>
        </authorList>
    </citation>
    <scope>NUCLEOTIDE SEQUENCE [LARGE SCALE GENOMIC DNA]</scope>
    <source>
        <strain evidence="3">P97</strain>
    </source>
</reference>
<dbReference type="KEGG" id="php:PhaeoP97_00358"/>
<feature type="signal peptide" evidence="1">
    <location>
        <begin position="1"/>
        <end position="21"/>
    </location>
</feature>
<dbReference type="PROSITE" id="PS51257">
    <property type="entry name" value="PROKAR_LIPOPROTEIN"/>
    <property type="match status" value="1"/>
</dbReference>
<evidence type="ECO:0000313" key="3">
    <source>
        <dbReference type="Proteomes" id="UP000183859"/>
    </source>
</evidence>
<protein>
    <recommendedName>
        <fullName evidence="4">Lipoprotein</fullName>
    </recommendedName>
</protein>
<name>A0A1L3I117_9RHOB</name>
<dbReference type="EMBL" id="CP016364">
    <property type="protein sequence ID" value="APG45809.1"/>
    <property type="molecule type" value="Genomic_DNA"/>
</dbReference>
<organism evidence="2 3">
    <name type="scientific">Phaeobacter porticola</name>
    <dbReference type="NCBI Taxonomy" id="1844006"/>
    <lineage>
        <taxon>Bacteria</taxon>
        <taxon>Pseudomonadati</taxon>
        <taxon>Pseudomonadota</taxon>
        <taxon>Alphaproteobacteria</taxon>
        <taxon>Rhodobacterales</taxon>
        <taxon>Roseobacteraceae</taxon>
        <taxon>Phaeobacter</taxon>
    </lineage>
</organism>
<dbReference type="STRING" id="1844006.PhaeoP97_00358"/>
<feature type="chain" id="PRO_5013063574" description="Lipoprotein" evidence="1">
    <location>
        <begin position="22"/>
        <end position="212"/>
    </location>
</feature>
<evidence type="ECO:0008006" key="4">
    <source>
        <dbReference type="Google" id="ProtNLM"/>
    </source>
</evidence>
<keyword evidence="3" id="KW-1185">Reference proteome</keyword>
<accession>A0A1L3I117</accession>
<dbReference type="Proteomes" id="UP000183859">
    <property type="component" value="Chromosome"/>
</dbReference>
<dbReference type="RefSeq" id="WP_072503618.1">
    <property type="nucleotide sequence ID" value="NZ_CP016364.1"/>
</dbReference>
<sequence precursor="true">MIRIFALLAAMVSVAACTAAAPDEPLEDLGAFKLGHNIVIASKVQMVPGSREVSKDEWVDILTNEVGARFSQYDGDKLYHFGISVEGYFVAPGGVPLVLSPKSVLAINVTVWDDAAGTKLNEKVKKFTVFETTTADSFLVGSGHARTREEQMRGLARNAVGQIEDWLVAQRKESDWFAPEPGSAAAIAAAKASEAGAISEKAVTEVEAKPAS</sequence>
<gene>
    <name evidence="2" type="ORF">PhaeoP97_00358</name>
</gene>